<evidence type="ECO:0000313" key="6">
    <source>
        <dbReference type="Proteomes" id="UP000033710"/>
    </source>
</evidence>
<dbReference type="VEuPathDB" id="FungiDB:SPSK_01545"/>
<dbReference type="InterPro" id="IPR036864">
    <property type="entry name" value="Zn2-C6_fun-type_DNA-bd_sf"/>
</dbReference>
<dbReference type="PROSITE" id="PS00463">
    <property type="entry name" value="ZN2_CY6_FUNGAL_1"/>
    <property type="match status" value="1"/>
</dbReference>
<evidence type="ECO:0000256" key="1">
    <source>
        <dbReference type="ARBA" id="ARBA00022723"/>
    </source>
</evidence>
<dbReference type="PANTHER" id="PTHR47431">
    <property type="entry name" value="ZN(II)2CYS6 TRANSCRIPTION FACTOR (EUROFUNG)-RELATED"/>
    <property type="match status" value="1"/>
</dbReference>
<evidence type="ECO:0000256" key="2">
    <source>
        <dbReference type="ARBA" id="ARBA00023242"/>
    </source>
</evidence>
<reference evidence="5 6" key="1">
    <citation type="journal article" date="2014" name="BMC Genomics">
        <title>Comparative genomics of the major fungal agents of human and animal Sporotrichosis: Sporothrix schenckii and Sporothrix brasiliensis.</title>
        <authorList>
            <person name="Teixeira M.M."/>
            <person name="de Almeida L.G."/>
            <person name="Kubitschek-Barreira P."/>
            <person name="Alves F.L."/>
            <person name="Kioshima E.S."/>
            <person name="Abadio A.K."/>
            <person name="Fernandes L."/>
            <person name="Derengowski L.S."/>
            <person name="Ferreira K.S."/>
            <person name="Souza R.C."/>
            <person name="Ruiz J.C."/>
            <person name="de Andrade N.C."/>
            <person name="Paes H.C."/>
            <person name="Nicola A.M."/>
            <person name="Albuquerque P."/>
            <person name="Gerber A.L."/>
            <person name="Martins V.P."/>
            <person name="Peconick L.D."/>
            <person name="Neto A.V."/>
            <person name="Chaucanez C.B."/>
            <person name="Silva P.A."/>
            <person name="Cunha O.L."/>
            <person name="de Oliveira F.F."/>
            <person name="dos Santos T.C."/>
            <person name="Barros A.L."/>
            <person name="Soares M.A."/>
            <person name="de Oliveira L.M."/>
            <person name="Marini M.M."/>
            <person name="Villalobos-Duno H."/>
            <person name="Cunha M.M."/>
            <person name="de Hoog S."/>
            <person name="da Silveira J.F."/>
            <person name="Henrissat B."/>
            <person name="Nino-Vega G.A."/>
            <person name="Cisalpino P.S."/>
            <person name="Mora-Montes H.M."/>
            <person name="Almeida S.R."/>
            <person name="Stajich J.E."/>
            <person name="Lopes-Bezerra L.M."/>
            <person name="Vasconcelos A.T."/>
            <person name="Felipe M.S."/>
        </authorList>
    </citation>
    <scope>NUCLEOTIDE SEQUENCE [LARGE SCALE GENOMIC DNA]</scope>
    <source>
        <strain evidence="5 6">1099-18</strain>
    </source>
</reference>
<dbReference type="CDD" id="cd00067">
    <property type="entry name" value="GAL4"/>
    <property type="match status" value="1"/>
</dbReference>
<dbReference type="PROSITE" id="PS50048">
    <property type="entry name" value="ZN2_CY6_FUNGAL_2"/>
    <property type="match status" value="1"/>
</dbReference>
<gene>
    <name evidence="5" type="ORF">SPSK_01545</name>
</gene>
<feature type="compositionally biased region" description="Polar residues" evidence="3">
    <location>
        <begin position="81"/>
        <end position="100"/>
    </location>
</feature>
<feature type="region of interest" description="Disordered" evidence="3">
    <location>
        <begin position="70"/>
        <end position="131"/>
    </location>
</feature>
<keyword evidence="2" id="KW-0539">Nucleus</keyword>
<feature type="domain" description="Zn(2)-C6 fungal-type" evidence="4">
    <location>
        <begin position="22"/>
        <end position="52"/>
    </location>
</feature>
<dbReference type="EMBL" id="AXCR01000005">
    <property type="protein sequence ID" value="KJR86856.1"/>
    <property type="molecule type" value="Genomic_DNA"/>
</dbReference>
<dbReference type="GO" id="GO:0006351">
    <property type="term" value="P:DNA-templated transcription"/>
    <property type="evidence" value="ECO:0007669"/>
    <property type="project" value="InterPro"/>
</dbReference>
<feature type="region of interest" description="Disordered" evidence="3">
    <location>
        <begin position="552"/>
        <end position="572"/>
    </location>
</feature>
<dbReference type="RefSeq" id="XP_016589532.1">
    <property type="nucleotide sequence ID" value="XM_016728454.1"/>
</dbReference>
<dbReference type="GO" id="GO:0008270">
    <property type="term" value="F:zinc ion binding"/>
    <property type="evidence" value="ECO:0007669"/>
    <property type="project" value="InterPro"/>
</dbReference>
<reference evidence="5 6" key="2">
    <citation type="journal article" date="2015" name="Eukaryot. Cell">
        <title>Asexual propagation of a virulent clone complex in a human and feline outbreak of sporotrichosis.</title>
        <authorList>
            <person name="Teixeira Mde M."/>
            <person name="Rodrigues A.M."/>
            <person name="Tsui C.K."/>
            <person name="de Almeida L.G."/>
            <person name="Van Diepeningen A.D."/>
            <person name="van den Ende B.G."/>
            <person name="Fernandes G.F."/>
            <person name="Kano R."/>
            <person name="Hamelin R.C."/>
            <person name="Lopes-Bezerra L.M."/>
            <person name="Vasconcelos A.T."/>
            <person name="de Hoog S."/>
            <person name="de Camargo Z.P."/>
            <person name="Felipe M.S."/>
        </authorList>
    </citation>
    <scope>NUCLEOTIDE SEQUENCE [LARGE SCALE GENOMIC DNA]</scope>
    <source>
        <strain evidence="5 6">1099-18</strain>
    </source>
</reference>
<dbReference type="InterPro" id="IPR007219">
    <property type="entry name" value="XnlR_reg_dom"/>
</dbReference>
<comment type="caution">
    <text evidence="5">The sequence shown here is derived from an EMBL/GenBank/DDBJ whole genome shotgun (WGS) entry which is preliminary data.</text>
</comment>
<dbReference type="CDD" id="cd12148">
    <property type="entry name" value="fungal_TF_MHR"/>
    <property type="match status" value="1"/>
</dbReference>
<dbReference type="InterPro" id="IPR001138">
    <property type="entry name" value="Zn2Cys6_DnaBD"/>
</dbReference>
<dbReference type="GO" id="GO:0000981">
    <property type="term" value="F:DNA-binding transcription factor activity, RNA polymerase II-specific"/>
    <property type="evidence" value="ECO:0007669"/>
    <property type="project" value="InterPro"/>
</dbReference>
<dbReference type="Pfam" id="PF00172">
    <property type="entry name" value="Zn_clus"/>
    <property type="match status" value="1"/>
</dbReference>
<accession>A0A0F2MFB4</accession>
<dbReference type="OrthoDB" id="2399539at2759"/>
<evidence type="ECO:0000256" key="3">
    <source>
        <dbReference type="SAM" id="MobiDB-lite"/>
    </source>
</evidence>
<organism evidence="5 6">
    <name type="scientific">Sporothrix schenckii 1099-18</name>
    <dbReference type="NCBI Taxonomy" id="1397361"/>
    <lineage>
        <taxon>Eukaryota</taxon>
        <taxon>Fungi</taxon>
        <taxon>Dikarya</taxon>
        <taxon>Ascomycota</taxon>
        <taxon>Pezizomycotina</taxon>
        <taxon>Sordariomycetes</taxon>
        <taxon>Sordariomycetidae</taxon>
        <taxon>Ophiostomatales</taxon>
        <taxon>Ophiostomataceae</taxon>
        <taxon>Sporothrix</taxon>
    </lineage>
</organism>
<dbReference type="KEGG" id="ssck:SPSK_01545"/>
<dbReference type="GO" id="GO:0003677">
    <property type="term" value="F:DNA binding"/>
    <property type="evidence" value="ECO:0007669"/>
    <property type="project" value="InterPro"/>
</dbReference>
<keyword evidence="1" id="KW-0479">Metal-binding</keyword>
<evidence type="ECO:0000313" key="5">
    <source>
        <dbReference type="EMBL" id="KJR86856.1"/>
    </source>
</evidence>
<dbReference type="SMART" id="SM00066">
    <property type="entry name" value="GAL4"/>
    <property type="match status" value="1"/>
</dbReference>
<dbReference type="SUPFAM" id="SSF57701">
    <property type="entry name" value="Zn2/Cys6 DNA-binding domain"/>
    <property type="match status" value="1"/>
</dbReference>
<proteinExistence type="predicted"/>
<protein>
    <submittedName>
        <fullName evidence="5">C6 transcription factor</fullName>
    </submittedName>
</protein>
<evidence type="ECO:0000259" key="4">
    <source>
        <dbReference type="PROSITE" id="PS50048"/>
    </source>
</evidence>
<sequence>MGTAVTSAAPPNGRGNTRSSLACLLCRSRHLKCDGVRPRCNRCVETAKQCQYTQSRRGGLDRAALAERRRRLEAAGRSPVESANSSNLPQPSRTTHQQYNPSPPQFASDVGADLTNSYGSEPPGPEATLQVDVGNDIAGDPFITSYYENFHKFHPVALPLKHLMRIHRDPSIQLNLRPLIAILRFIGHIYSTREWSAALRLHVDACFAEAAPTDPILVQCRVLYSIALFWSSYKDESKREMDAAVQLGLDLQMFRQDFAAKYGAQDAVLTECWRRTWWMLYIVDAFYAGTLGAANFVTVDVEATVDLPCEEADYEKGQIPEPQTLHDFDCRELAPESTSFSSFAYLIGAVRCSALAISTAPKVAASEESLHILQAADSVINAWLLLLPSGRKQVMSKTGEIDELMFQAYLLIHVAAIGLHRPLSDLKFNPVEWISSCARHPPRETSSPELINVHTVRVRKSIEAQIRLLALPTEHFRHSPFTTCMVSEGTLALLSACTFLLEGKELAVARDQIRMTIGCLKMLGELWPRIETSVQEIQTIARHVLGLRSKAAKSADVPRPSQVQTPSSEQGQGISEVEAYVAASDIELFASLGSMEDFCGWYNSGESGQNFLLETNNPP</sequence>
<dbReference type="Proteomes" id="UP000033710">
    <property type="component" value="Unassembled WGS sequence"/>
</dbReference>
<dbReference type="Pfam" id="PF04082">
    <property type="entry name" value="Fungal_trans"/>
    <property type="match status" value="1"/>
</dbReference>
<dbReference type="GeneID" id="27663731"/>
<feature type="compositionally biased region" description="Polar residues" evidence="3">
    <location>
        <begin position="561"/>
        <end position="572"/>
    </location>
</feature>
<name>A0A0F2MFB4_SPOSC</name>
<dbReference type="PANTHER" id="PTHR47431:SF4">
    <property type="entry name" value="ZN(II)2CYS6 TRANSCRIPTION FACTOR (EUROFUNG)"/>
    <property type="match status" value="1"/>
</dbReference>
<dbReference type="Gene3D" id="4.10.240.10">
    <property type="entry name" value="Zn(2)-C6 fungal-type DNA-binding domain"/>
    <property type="match status" value="1"/>
</dbReference>
<dbReference type="AlphaFoldDB" id="A0A0F2MFB4"/>